<proteinExistence type="predicted"/>
<feature type="domain" description="HAT C-terminal dimerisation" evidence="2">
    <location>
        <begin position="287"/>
        <end position="369"/>
    </location>
</feature>
<dbReference type="PANTHER" id="PTHR23272">
    <property type="entry name" value="BED FINGER-RELATED"/>
    <property type="match status" value="1"/>
</dbReference>
<evidence type="ECO:0000259" key="2">
    <source>
        <dbReference type="Pfam" id="PF05699"/>
    </source>
</evidence>
<dbReference type="Pfam" id="PF05699">
    <property type="entry name" value="Dimer_Tnp_hAT"/>
    <property type="match status" value="1"/>
</dbReference>
<reference evidence="3 4" key="1">
    <citation type="submission" date="2015-07" db="EMBL/GenBank/DDBJ databases">
        <authorList>
            <person name="Noorani M."/>
        </authorList>
    </citation>
    <scope>NUCLEOTIDE SEQUENCE [LARGE SCALE GENOMIC DNA]</scope>
    <source>
        <strain evidence="3">BBA 69670</strain>
    </source>
</reference>
<keyword evidence="4" id="KW-1185">Reference proteome</keyword>
<feature type="region of interest" description="Disordered" evidence="1">
    <location>
        <begin position="1"/>
        <end position="26"/>
    </location>
</feature>
<dbReference type="AlphaFoldDB" id="A0A0K6GCA0"/>
<dbReference type="GO" id="GO:0046983">
    <property type="term" value="F:protein dimerization activity"/>
    <property type="evidence" value="ECO:0007669"/>
    <property type="project" value="InterPro"/>
</dbReference>
<evidence type="ECO:0000313" key="4">
    <source>
        <dbReference type="Proteomes" id="UP000044841"/>
    </source>
</evidence>
<name>A0A0K6GCA0_9AGAM</name>
<dbReference type="InterPro" id="IPR008906">
    <property type="entry name" value="HATC_C_dom"/>
</dbReference>
<organism evidence="3 4">
    <name type="scientific">Rhizoctonia solani</name>
    <dbReference type="NCBI Taxonomy" id="456999"/>
    <lineage>
        <taxon>Eukaryota</taxon>
        <taxon>Fungi</taxon>
        <taxon>Dikarya</taxon>
        <taxon>Basidiomycota</taxon>
        <taxon>Agaricomycotina</taxon>
        <taxon>Agaricomycetes</taxon>
        <taxon>Cantharellales</taxon>
        <taxon>Ceratobasidiaceae</taxon>
        <taxon>Rhizoctonia</taxon>
    </lineage>
</organism>
<dbReference type="EMBL" id="CYGV01001622">
    <property type="protein sequence ID" value="CUA75984.1"/>
    <property type="molecule type" value="Genomic_DNA"/>
</dbReference>
<dbReference type="Proteomes" id="UP000044841">
    <property type="component" value="Unassembled WGS sequence"/>
</dbReference>
<accession>A0A0K6GCA0</accession>
<feature type="compositionally biased region" description="Polar residues" evidence="1">
    <location>
        <begin position="1"/>
        <end position="13"/>
    </location>
</feature>
<sequence length="389" mass="43656">MSNTSSAQHSLTPAQLEPPRSRAKRRKGINALPDSEAAKYSPQEILNAAQETWRSDIYIHYRPEVDVIIDQEGKVVKIVFKFYCKYNEPNHHVIMRDRLRTGDGTHNLHVTAQACDVRCGALGVTSHTPNASILGSDIEYSEPLHIALLAIECARDHRSSSSVTSDLRRAEAQLLRPGTHLPTAATVSNYAALLVFDKYIGNMNESDFYTIAVVMCPDRKLKWFAESHYSVDYIRAQVIARFAELFPDADNVQQTSNQTRTDGRNIYTQRHASSSTTQVRPDIDSIHSYLETPVVPLDILWQYGGIIPYWNAQFASRPRLARMALDYLTAPASSVDAERAFSSGRLMINHLQHQVSSQTFQSQMAIGSWFGTPLLPNLHTVASIVQTRM</sequence>
<gene>
    <name evidence="3" type="ORF">RSOLAG22IIIB_01988</name>
</gene>
<evidence type="ECO:0000256" key="1">
    <source>
        <dbReference type="SAM" id="MobiDB-lite"/>
    </source>
</evidence>
<dbReference type="InterPro" id="IPR012337">
    <property type="entry name" value="RNaseH-like_sf"/>
</dbReference>
<dbReference type="PANTHER" id="PTHR23272:SF161">
    <property type="entry name" value="ZINC FINGER BED DOMAIN-CONTAINING PROTEIN RICESLEEPER 1-LIKE"/>
    <property type="match status" value="1"/>
</dbReference>
<protein>
    <recommendedName>
        <fullName evidence="2">HAT C-terminal dimerisation domain-containing protein</fullName>
    </recommendedName>
</protein>
<evidence type="ECO:0000313" key="3">
    <source>
        <dbReference type="EMBL" id="CUA75984.1"/>
    </source>
</evidence>
<dbReference type="SUPFAM" id="SSF53098">
    <property type="entry name" value="Ribonuclease H-like"/>
    <property type="match status" value="1"/>
</dbReference>